<name>A0A6G0WSD0_9STRA</name>
<dbReference type="VEuPathDB" id="FungiDB:AeMF1_012546"/>
<keyword evidence="5" id="KW-1185">Reference proteome</keyword>
<accession>A0A6G0WSD0</accession>
<evidence type="ECO:0000313" key="5">
    <source>
        <dbReference type="Proteomes" id="UP000481153"/>
    </source>
</evidence>
<comment type="caution">
    <text evidence="4">The sequence shown here is derived from an EMBL/GenBank/DDBJ whole genome shotgun (WGS) entry which is preliminary data.</text>
</comment>
<evidence type="ECO:0000259" key="3">
    <source>
        <dbReference type="Pfam" id="PF00561"/>
    </source>
</evidence>
<organism evidence="4 5">
    <name type="scientific">Aphanomyces euteiches</name>
    <dbReference type="NCBI Taxonomy" id="100861"/>
    <lineage>
        <taxon>Eukaryota</taxon>
        <taxon>Sar</taxon>
        <taxon>Stramenopiles</taxon>
        <taxon>Oomycota</taxon>
        <taxon>Saprolegniomycetes</taxon>
        <taxon>Saprolegniales</taxon>
        <taxon>Verrucalvaceae</taxon>
        <taxon>Aphanomyces</taxon>
    </lineage>
</organism>
<evidence type="ECO:0000256" key="2">
    <source>
        <dbReference type="ARBA" id="ARBA00038334"/>
    </source>
</evidence>
<dbReference type="InterPro" id="IPR000639">
    <property type="entry name" value="Epox_hydrolase-like"/>
</dbReference>
<dbReference type="EMBL" id="VJMJ01000155">
    <property type="protein sequence ID" value="KAF0730325.1"/>
    <property type="molecule type" value="Genomic_DNA"/>
</dbReference>
<proteinExistence type="inferred from homology"/>
<feature type="domain" description="AB hydrolase-1" evidence="3">
    <location>
        <begin position="38"/>
        <end position="303"/>
    </location>
</feature>
<dbReference type="GO" id="GO:0016787">
    <property type="term" value="F:hydrolase activity"/>
    <property type="evidence" value="ECO:0007669"/>
    <property type="project" value="UniProtKB-KW"/>
</dbReference>
<dbReference type="InterPro" id="IPR029058">
    <property type="entry name" value="AB_hydrolase_fold"/>
</dbReference>
<evidence type="ECO:0000256" key="1">
    <source>
        <dbReference type="ARBA" id="ARBA00022801"/>
    </source>
</evidence>
<dbReference type="PRINTS" id="PR00412">
    <property type="entry name" value="EPOXHYDRLASE"/>
</dbReference>
<dbReference type="PANTHER" id="PTHR43329">
    <property type="entry name" value="EPOXIDE HYDROLASE"/>
    <property type="match status" value="1"/>
</dbReference>
<dbReference type="Pfam" id="PF00561">
    <property type="entry name" value="Abhydrolase_1"/>
    <property type="match status" value="1"/>
</dbReference>
<protein>
    <recommendedName>
        <fullName evidence="3">AB hydrolase-1 domain-containing protein</fullName>
    </recommendedName>
</protein>
<dbReference type="Gene3D" id="3.40.50.1820">
    <property type="entry name" value="alpha/beta hydrolase"/>
    <property type="match status" value="1"/>
</dbReference>
<dbReference type="AlphaFoldDB" id="A0A6G0WSD0"/>
<comment type="similarity">
    <text evidence="2">Belongs to the AB hydrolase superfamily. Epoxide hydrolase family.</text>
</comment>
<dbReference type="SUPFAM" id="SSF53474">
    <property type="entry name" value="alpha/beta-Hydrolases"/>
    <property type="match status" value="1"/>
</dbReference>
<reference evidence="4 5" key="1">
    <citation type="submission" date="2019-07" db="EMBL/GenBank/DDBJ databases">
        <title>Genomics analysis of Aphanomyces spp. identifies a new class of oomycete effector associated with host adaptation.</title>
        <authorList>
            <person name="Gaulin E."/>
        </authorList>
    </citation>
    <scope>NUCLEOTIDE SEQUENCE [LARGE SCALE GENOMIC DNA]</scope>
    <source>
        <strain evidence="4 5">ATCC 201684</strain>
    </source>
</reference>
<evidence type="ECO:0000313" key="4">
    <source>
        <dbReference type="EMBL" id="KAF0730325.1"/>
    </source>
</evidence>
<dbReference type="Proteomes" id="UP000481153">
    <property type="component" value="Unassembled WGS sequence"/>
</dbReference>
<dbReference type="InterPro" id="IPR000073">
    <property type="entry name" value="AB_hydrolase_1"/>
</dbReference>
<sequence length="321" mass="36470">MTAATLPPPQDASYNHQCAQINGIRMHFIDVGPRDAIPLVLVHGFPDLWYGWKHQIASLRTKYRVIAADSRGFGETDAPVDAELYRRKTVADDFAKLLDHLEIKQAVFIGHDWGGDLVWRMCNFHPDRVLAVASVCTPYFPTMPTKVTLHERVAAFPEFEYQLTFAAPETTALYDANMANFLHMMYSHGTLEDLAGLAKSIPNQSLQGPHPELFTADEFQYYVDQYSRQGFQGPLNWYRTAEYDWEDLAHKPLAGISHEALFIAASQDLVLRPSLSEHMEKFIPRLTRRLVEGGTHWVLHDKPDQVNAILHEWLATVTSTP</sequence>
<gene>
    <name evidence="4" type="ORF">Ae201684_012323</name>
</gene>
<keyword evidence="1" id="KW-0378">Hydrolase</keyword>